<feature type="compositionally biased region" description="Gly residues" evidence="1">
    <location>
        <begin position="483"/>
        <end position="515"/>
    </location>
</feature>
<feature type="region of interest" description="Disordered" evidence="1">
    <location>
        <begin position="317"/>
        <end position="336"/>
    </location>
</feature>
<feature type="region of interest" description="Disordered" evidence="1">
    <location>
        <begin position="1371"/>
        <end position="1399"/>
    </location>
</feature>
<feature type="region of interest" description="Disordered" evidence="1">
    <location>
        <begin position="886"/>
        <end position="1010"/>
    </location>
</feature>
<feature type="compositionally biased region" description="Polar residues" evidence="1">
    <location>
        <begin position="681"/>
        <end position="696"/>
    </location>
</feature>
<feature type="compositionally biased region" description="Low complexity" evidence="1">
    <location>
        <begin position="897"/>
        <end position="908"/>
    </location>
</feature>
<name>A0A835SUL9_CHLIN</name>
<feature type="compositionally biased region" description="Low complexity" evidence="1">
    <location>
        <begin position="758"/>
        <end position="776"/>
    </location>
</feature>
<evidence type="ECO:0000313" key="2">
    <source>
        <dbReference type="EMBL" id="KAG2430083.1"/>
    </source>
</evidence>
<feature type="compositionally biased region" description="Gly residues" evidence="1">
    <location>
        <begin position="777"/>
        <end position="790"/>
    </location>
</feature>
<reference evidence="2" key="1">
    <citation type="journal article" date="2020" name="bioRxiv">
        <title>Comparative genomics of Chlamydomonas.</title>
        <authorList>
            <person name="Craig R.J."/>
            <person name="Hasan A.R."/>
            <person name="Ness R.W."/>
            <person name="Keightley P.D."/>
        </authorList>
    </citation>
    <scope>NUCLEOTIDE SEQUENCE</scope>
    <source>
        <strain evidence="2">SAG 7.73</strain>
    </source>
</reference>
<feature type="region of interest" description="Disordered" evidence="1">
    <location>
        <begin position="1254"/>
        <end position="1275"/>
    </location>
</feature>
<feature type="compositionally biased region" description="Polar residues" evidence="1">
    <location>
        <begin position="124"/>
        <end position="133"/>
    </location>
</feature>
<feature type="compositionally biased region" description="Low complexity" evidence="1">
    <location>
        <begin position="791"/>
        <end position="808"/>
    </location>
</feature>
<comment type="caution">
    <text evidence="2">The sequence shown here is derived from an EMBL/GenBank/DDBJ whole genome shotgun (WGS) entry which is preliminary data.</text>
</comment>
<feature type="compositionally biased region" description="Gly residues" evidence="1">
    <location>
        <begin position="140"/>
        <end position="153"/>
    </location>
</feature>
<proteinExistence type="predicted"/>
<feature type="region of interest" description="Disordered" evidence="1">
    <location>
        <begin position="820"/>
        <end position="872"/>
    </location>
</feature>
<feature type="compositionally biased region" description="Low complexity" evidence="1">
    <location>
        <begin position="1206"/>
        <end position="1217"/>
    </location>
</feature>
<feature type="region of interest" description="Disordered" evidence="1">
    <location>
        <begin position="648"/>
        <end position="738"/>
    </location>
</feature>
<accession>A0A835SUL9</accession>
<feature type="region of interest" description="Disordered" evidence="1">
    <location>
        <begin position="483"/>
        <end position="518"/>
    </location>
</feature>
<feature type="region of interest" description="Disordered" evidence="1">
    <location>
        <begin position="758"/>
        <end position="808"/>
    </location>
</feature>
<feature type="compositionally biased region" description="Low complexity" evidence="1">
    <location>
        <begin position="922"/>
        <end position="949"/>
    </location>
</feature>
<feature type="compositionally biased region" description="Low complexity" evidence="1">
    <location>
        <begin position="154"/>
        <end position="163"/>
    </location>
</feature>
<feature type="compositionally biased region" description="Pro residues" evidence="1">
    <location>
        <begin position="703"/>
        <end position="715"/>
    </location>
</feature>
<feature type="region of interest" description="Disordered" evidence="1">
    <location>
        <begin position="80"/>
        <end position="240"/>
    </location>
</feature>
<dbReference type="Proteomes" id="UP000650467">
    <property type="component" value="Unassembled WGS sequence"/>
</dbReference>
<feature type="compositionally biased region" description="Basic residues" evidence="1">
    <location>
        <begin position="190"/>
        <end position="199"/>
    </location>
</feature>
<keyword evidence="3" id="KW-1185">Reference proteome</keyword>
<feature type="compositionally biased region" description="Gly residues" evidence="1">
    <location>
        <begin position="1266"/>
        <end position="1275"/>
    </location>
</feature>
<sequence length="1399" mass="134257">MGRGLNWGVFNAWWREHLAKHGERPKAEDLKRWYNEESRRAFPHDPPTYTMIRNHAKGLRDIAAVKHYFRDYRARKRRAFADLEGQPTSKQLPGDEAAATGGDGGSGSGDDAAGGAGDAAPGTRSGQPATAQRPQRRRAGGGAGGRGGMGRGRGSSCSGSTTEVETEGEDDEHTMSCSSDEDWSSEGGPKRRRQQRRAQRQAAAVPQPGRVPAEQAGPPSSADLAGAGAGPQGPWGPALGLKLDVAGDMARDPAAGRSRQPHSHQCPDDCGDAGLEDLPTVLVRVTGGSGGAVGALPQPGKLACAEDAAVCCKREPDASGEEAGTPTKRLAAGRGTPRSSFAPFLARIHGLPPASAPPPATAAAAAAAAAAPPAVAQSSVARGGPFAAAAAAALAGAATKGTAPSAGTAAAGPDEGLFMGLHGVGGTLAGGAGSLGLREFTGSVSIGGNGGGGGGGGGGSGCFTSGSLGLNLAAAAGRVQGDGAGSGGGAGAGSPSAGGGSRGCGGGSGGGGGGSFTSQHQGWTPFAITVPGAASVTAPMGACYGGVTEARQSTNTGAMDSEPAAAAAAGGTSAAARAVDAAAAAPASTTEAAVAPAAGPPAAKAAAMRCLGGDAEAAPAVNAAGAPSNASDATLLELVPGGSDDATATAAGAATANSQPGADAAGRAPAVAALRGLHQLDNGSGSGTPRATSGTFATLATLPPSPALHHPPPPAQAAVPPAGYPRADSPAGGAARRGVPWLHHPAHHAHLLSLAAAGRAGSSPLSHAPPGAQLPQHGGGAGGGGGGGGATAAAAGSGPGSPAAWSPGLLAASGRQMSLPNLPHLGEGAVSGSPHAGAAAPQAPLPRLTPAPQAALAPAGPPPVTTGFAPSKGIRNASASAGAAGVAGSAAAGGGSPSSPSGGASPAVLRPPPVTSLPHTVAATPSPGGSGSASGCLPDAADAAAAGAGPTQLQEEHSPSPRAGAHPAWATAGAGAAAAQVLSSSNTSAGGDAAAAVPPQPTGWGPRPGPPFGRARWYPHGHPHHAAGWYPYPYPYPPHPHHHYPGAAGAPPGAPPGTRPGMPPYPYLGPYGSVRRRYVSAPSQPYPHPHNPQQHFYAAPPSGAALGAGGAPAAGPPGLSRLAGGARGPAGSRAAALELLAADPWMTQGYEDLRPAGMASAGADATGGGRASASASSADAGTGGGCGAAGQLSALPPPGPDQATSPHPAGPYGAHAPAWPPPSGPAAAHGFYHPYARQSTDTYGFGNEFAGAAGGPGGAPRTSNGAGSGSGQGNGGGLDELWGMCDDAMMSHVLDMFENNDLATNANHAMVHTMQHTNHGGSGTVGGAPGQAQPFHMPQQSSHPGVGYGAAPGAAAAWHAAGPAGMWPLVPPGGGPPYCRTPADAHSSGGAPPQQGPPQ</sequence>
<organism evidence="2 3">
    <name type="scientific">Chlamydomonas incerta</name>
    <dbReference type="NCBI Taxonomy" id="51695"/>
    <lineage>
        <taxon>Eukaryota</taxon>
        <taxon>Viridiplantae</taxon>
        <taxon>Chlorophyta</taxon>
        <taxon>core chlorophytes</taxon>
        <taxon>Chlorophyceae</taxon>
        <taxon>CS clade</taxon>
        <taxon>Chlamydomonadales</taxon>
        <taxon>Chlamydomonadaceae</taxon>
        <taxon>Chlamydomonas</taxon>
    </lineage>
</organism>
<feature type="compositionally biased region" description="Gly residues" evidence="1">
    <location>
        <begin position="101"/>
        <end position="117"/>
    </location>
</feature>
<evidence type="ECO:0000256" key="1">
    <source>
        <dbReference type="SAM" id="MobiDB-lite"/>
    </source>
</evidence>
<feature type="compositionally biased region" description="Low complexity" evidence="1">
    <location>
        <begin position="963"/>
        <end position="979"/>
    </location>
</feature>
<feature type="compositionally biased region" description="Low complexity" evidence="1">
    <location>
        <begin position="1171"/>
        <end position="1180"/>
    </location>
</feature>
<gene>
    <name evidence="2" type="ORF">HXX76_010182</name>
</gene>
<dbReference type="OrthoDB" id="552625at2759"/>
<feature type="compositionally biased region" description="Low complexity" evidence="1">
    <location>
        <begin position="648"/>
        <end position="677"/>
    </location>
</feature>
<protein>
    <submittedName>
        <fullName evidence="2">Uncharacterized protein</fullName>
    </submittedName>
</protein>
<evidence type="ECO:0000313" key="3">
    <source>
        <dbReference type="Proteomes" id="UP000650467"/>
    </source>
</evidence>
<dbReference type="EMBL" id="JAEHOC010000028">
    <property type="protein sequence ID" value="KAG2430083.1"/>
    <property type="molecule type" value="Genomic_DNA"/>
</dbReference>
<feature type="region of interest" description="Disordered" evidence="1">
    <location>
        <begin position="1160"/>
        <end position="1221"/>
    </location>
</feature>